<dbReference type="EMBL" id="CM035440">
    <property type="protein sequence ID" value="KAH7282269.1"/>
    <property type="molecule type" value="Genomic_DNA"/>
</dbReference>
<feature type="region of interest" description="Disordered" evidence="1">
    <location>
        <begin position="193"/>
        <end position="222"/>
    </location>
</feature>
<sequence>MVSLDLRLGLTAEDEHSELLIHGSLQHIVQNASGILLHQRFGSPSPAGWEQCLDLKSGILFFRNLITGRTILAGPRQSLLPQTGSRCSHGRPVERHESADVHNGSSTLFGQTDDVDLDFRLSTSLSTGSWPMPAPACSSSSSSPSSSSSSSASSRKLSQCTPHSCISDAHSRQNAIPSRCRITYSSSKAESSILPSPWLTQPPSPAMKGCSKDQDGETQDSNHITREEIMSTAACTRCLMFVLVNSCSNEAMRCPMCGCYALTYLQSP</sequence>
<name>A0A8T2QF64_CERRI</name>
<dbReference type="PANTHER" id="PTHR14791">
    <property type="entry name" value="BOMB/KIRA PROTEINS"/>
    <property type="match status" value="1"/>
</dbReference>
<dbReference type="SUPFAM" id="SSF51045">
    <property type="entry name" value="WW domain"/>
    <property type="match status" value="1"/>
</dbReference>
<dbReference type="PANTHER" id="PTHR14791:SF29">
    <property type="entry name" value="PROTEIN KIBRA"/>
    <property type="match status" value="1"/>
</dbReference>
<proteinExistence type="predicted"/>
<dbReference type="EMBL" id="CM035440">
    <property type="protein sequence ID" value="KAH7282270.1"/>
    <property type="molecule type" value="Genomic_DNA"/>
</dbReference>
<dbReference type="AlphaFoldDB" id="A0A8T2QF64"/>
<dbReference type="OMA" id="NSENMDH"/>
<feature type="compositionally biased region" description="Basic and acidic residues" evidence="1">
    <location>
        <begin position="91"/>
        <end position="100"/>
    </location>
</feature>
<reference evidence="2" key="1">
    <citation type="submission" date="2021-08" db="EMBL/GenBank/DDBJ databases">
        <title>WGS assembly of Ceratopteris richardii.</title>
        <authorList>
            <person name="Marchant D.B."/>
            <person name="Chen G."/>
            <person name="Jenkins J."/>
            <person name="Shu S."/>
            <person name="Leebens-Mack J."/>
            <person name="Grimwood J."/>
            <person name="Schmutz J."/>
            <person name="Soltis P."/>
            <person name="Soltis D."/>
            <person name="Chen Z.-H."/>
        </authorList>
    </citation>
    <scope>NUCLEOTIDE SEQUENCE</scope>
    <source>
        <strain evidence="2">Whitten #5841</strain>
        <tissue evidence="2">Leaf</tissue>
    </source>
</reference>
<dbReference type="EMBL" id="CM035440">
    <property type="protein sequence ID" value="KAH7282268.1"/>
    <property type="molecule type" value="Genomic_DNA"/>
</dbReference>
<comment type="caution">
    <text evidence="2">The sequence shown here is derived from an EMBL/GenBank/DDBJ whole genome shotgun (WGS) entry which is preliminary data.</text>
</comment>
<organism evidence="2 3">
    <name type="scientific">Ceratopteris richardii</name>
    <name type="common">Triangle waterfern</name>
    <dbReference type="NCBI Taxonomy" id="49495"/>
    <lineage>
        <taxon>Eukaryota</taxon>
        <taxon>Viridiplantae</taxon>
        <taxon>Streptophyta</taxon>
        <taxon>Embryophyta</taxon>
        <taxon>Tracheophyta</taxon>
        <taxon>Polypodiopsida</taxon>
        <taxon>Polypodiidae</taxon>
        <taxon>Polypodiales</taxon>
        <taxon>Pteridineae</taxon>
        <taxon>Pteridaceae</taxon>
        <taxon>Parkerioideae</taxon>
        <taxon>Ceratopteris</taxon>
    </lineage>
</organism>
<dbReference type="InterPro" id="IPR051105">
    <property type="entry name" value="WWC/KIBRA_Hippo_Reg"/>
</dbReference>
<keyword evidence="3" id="KW-1185">Reference proteome</keyword>
<evidence type="ECO:0000313" key="2">
    <source>
        <dbReference type="EMBL" id="KAH7282268.1"/>
    </source>
</evidence>
<accession>A0A8T2QF64</accession>
<gene>
    <name evidence="2" type="ORF">KP509_35G022600</name>
</gene>
<feature type="region of interest" description="Disordered" evidence="1">
    <location>
        <begin position="128"/>
        <end position="155"/>
    </location>
</feature>
<feature type="region of interest" description="Disordered" evidence="1">
    <location>
        <begin position="81"/>
        <end position="107"/>
    </location>
</feature>
<dbReference type="OrthoDB" id="1930512at2759"/>
<protein>
    <submittedName>
        <fullName evidence="2">Uncharacterized protein</fullName>
    </submittedName>
</protein>
<evidence type="ECO:0000256" key="1">
    <source>
        <dbReference type="SAM" id="MobiDB-lite"/>
    </source>
</evidence>
<dbReference type="InterPro" id="IPR036020">
    <property type="entry name" value="WW_dom_sf"/>
</dbReference>
<feature type="compositionally biased region" description="Low complexity" evidence="1">
    <location>
        <begin position="135"/>
        <end position="154"/>
    </location>
</feature>
<evidence type="ECO:0000313" key="3">
    <source>
        <dbReference type="Proteomes" id="UP000825935"/>
    </source>
</evidence>
<dbReference type="Proteomes" id="UP000825935">
    <property type="component" value="Chromosome 35"/>
</dbReference>